<organism evidence="1 2">
    <name type="scientific">Vescimonas fastidiosa</name>
    <dbReference type="NCBI Taxonomy" id="2714353"/>
    <lineage>
        <taxon>Bacteria</taxon>
        <taxon>Bacillati</taxon>
        <taxon>Bacillota</taxon>
        <taxon>Clostridia</taxon>
        <taxon>Eubacteriales</taxon>
        <taxon>Oscillospiraceae</taxon>
        <taxon>Vescimonas</taxon>
    </lineage>
</organism>
<dbReference type="Proteomes" id="UP000681343">
    <property type="component" value="Chromosome"/>
</dbReference>
<reference evidence="1" key="1">
    <citation type="submission" date="2020-09" db="EMBL/GenBank/DDBJ databases">
        <title>New species isolated from human feces.</title>
        <authorList>
            <person name="Kitahara M."/>
            <person name="Shigeno Y."/>
            <person name="Shime M."/>
            <person name="Matsumoto Y."/>
            <person name="Nakamura S."/>
            <person name="Motooka D."/>
            <person name="Fukuoka S."/>
            <person name="Nishikawa H."/>
            <person name="Benno Y."/>
        </authorList>
    </citation>
    <scope>NUCLEOTIDE SEQUENCE</scope>
    <source>
        <strain evidence="1">MM35</strain>
    </source>
</reference>
<dbReference type="AlphaFoldDB" id="A0A810PRL2"/>
<sequence>MPPAGVLSVTSDRKYPKNAAKTNGFGFLARAWCGEHRDLLPPRIKRCKPVPCFRTVPAPAHRNAFRACAARPNGLTPYVYRAALGIAPYEILSVNGA</sequence>
<gene>
    <name evidence="1" type="ORF">MM35RIKEN_07720</name>
</gene>
<dbReference type="EMBL" id="AP023415">
    <property type="protein sequence ID" value="BCK78580.1"/>
    <property type="molecule type" value="Genomic_DNA"/>
</dbReference>
<evidence type="ECO:0000313" key="1">
    <source>
        <dbReference type="EMBL" id="BCK78580.1"/>
    </source>
</evidence>
<keyword evidence="2" id="KW-1185">Reference proteome</keyword>
<evidence type="ECO:0000313" key="2">
    <source>
        <dbReference type="Proteomes" id="UP000681343"/>
    </source>
</evidence>
<protein>
    <submittedName>
        <fullName evidence="1">Uncharacterized protein</fullName>
    </submittedName>
</protein>
<name>A0A810PRL2_9FIRM</name>
<proteinExistence type="predicted"/>
<accession>A0A810PRL2</accession>
<dbReference type="KEGG" id="vfa:MM35RIKEN_07720"/>